<feature type="transmembrane region" description="Helical" evidence="5">
    <location>
        <begin position="352"/>
        <end position="375"/>
    </location>
</feature>
<feature type="domain" description="Major facilitator superfamily (MFS) profile" evidence="6">
    <location>
        <begin position="32"/>
        <end position="408"/>
    </location>
</feature>
<protein>
    <submittedName>
        <fullName evidence="7">Predicted arabinose efflux permease, MFS family</fullName>
    </submittedName>
</protein>
<feature type="transmembrane region" description="Helical" evidence="5">
    <location>
        <begin position="66"/>
        <end position="85"/>
    </location>
</feature>
<sequence length="411" mass="44914">MEAFFYSVKFAKKIVPIRNKILPKTKSIYSTQFVLMCLSSLLFSASFNMMIPELPAYLSSLGGAEYKGFIIALFTLTAGISRPFSGKLTDKVGRVPIMAVGSIVCFVCGILYPVLTTVSGFLFLRLIHGFSTGFKPTATAAYIADIIPRERWGEALGLHGICFSIGMAIGPAIGSTLTLYTSINVMFFTSSFLSLMSILILFNMKETLKEKHKFSFKLLKISKQDIFAKEALPAAVVTFLSYSAFGAILTLIPDWTVHLGFENKGIFFIVFTLASMLIRFFAGKISDQKGRVLVIKMGLGLLVLALLVLATLDFKTGLIIGALMYGFSTGILSPALNAWTIDFSLPNGRGKAIATMYIAMEAGIGLGALLTGWYFQDYLERVPTIIYVAAVVCIVATLYMLKFKNAPKVIS</sequence>
<gene>
    <name evidence="7" type="ORF">SAMN05443634_106137</name>
</gene>
<dbReference type="CDD" id="cd17489">
    <property type="entry name" value="MFS_YfcJ_like"/>
    <property type="match status" value="1"/>
</dbReference>
<dbReference type="Pfam" id="PF07690">
    <property type="entry name" value="MFS_1"/>
    <property type="match status" value="1"/>
</dbReference>
<organism evidence="7 8">
    <name type="scientific">Chishuiella changwenlii</name>
    <dbReference type="NCBI Taxonomy" id="1434701"/>
    <lineage>
        <taxon>Bacteria</taxon>
        <taxon>Pseudomonadati</taxon>
        <taxon>Bacteroidota</taxon>
        <taxon>Flavobacteriia</taxon>
        <taxon>Flavobacteriales</taxon>
        <taxon>Weeksellaceae</taxon>
        <taxon>Chishuiella</taxon>
    </lineage>
</organism>
<accession>A0A1M6Y8J0</accession>
<feature type="transmembrane region" description="Helical" evidence="5">
    <location>
        <begin position="381"/>
        <end position="401"/>
    </location>
</feature>
<dbReference type="EMBL" id="FRBH01000006">
    <property type="protein sequence ID" value="SHL14547.1"/>
    <property type="molecule type" value="Genomic_DNA"/>
</dbReference>
<feature type="transmembrane region" description="Helical" evidence="5">
    <location>
        <begin position="155"/>
        <end position="173"/>
    </location>
</feature>
<feature type="transmembrane region" description="Helical" evidence="5">
    <location>
        <begin position="294"/>
        <end position="312"/>
    </location>
</feature>
<feature type="transmembrane region" description="Helical" evidence="5">
    <location>
        <begin position="28"/>
        <end position="46"/>
    </location>
</feature>
<dbReference type="PROSITE" id="PS50850">
    <property type="entry name" value="MFS"/>
    <property type="match status" value="1"/>
</dbReference>
<dbReference type="STRING" id="1434701.SAMN05443634_106137"/>
<dbReference type="Proteomes" id="UP000184120">
    <property type="component" value="Unassembled WGS sequence"/>
</dbReference>
<dbReference type="GO" id="GO:0022857">
    <property type="term" value="F:transmembrane transporter activity"/>
    <property type="evidence" value="ECO:0007669"/>
    <property type="project" value="InterPro"/>
</dbReference>
<comment type="subcellular location">
    <subcellularLocation>
        <location evidence="1">Membrane</location>
        <topology evidence="1">Multi-pass membrane protein</topology>
    </subcellularLocation>
</comment>
<dbReference type="InterPro" id="IPR036259">
    <property type="entry name" value="MFS_trans_sf"/>
</dbReference>
<dbReference type="InterPro" id="IPR052714">
    <property type="entry name" value="MFS_Exporter"/>
</dbReference>
<dbReference type="InterPro" id="IPR011701">
    <property type="entry name" value="MFS"/>
</dbReference>
<evidence type="ECO:0000313" key="7">
    <source>
        <dbReference type="EMBL" id="SHL14547.1"/>
    </source>
</evidence>
<evidence type="ECO:0000256" key="1">
    <source>
        <dbReference type="ARBA" id="ARBA00004141"/>
    </source>
</evidence>
<evidence type="ECO:0000256" key="4">
    <source>
        <dbReference type="ARBA" id="ARBA00023136"/>
    </source>
</evidence>
<evidence type="ECO:0000259" key="6">
    <source>
        <dbReference type="PROSITE" id="PS50850"/>
    </source>
</evidence>
<feature type="transmembrane region" description="Helical" evidence="5">
    <location>
        <begin position="265"/>
        <end position="282"/>
    </location>
</feature>
<dbReference type="AlphaFoldDB" id="A0A1M6Y8J0"/>
<feature type="transmembrane region" description="Helical" evidence="5">
    <location>
        <begin position="179"/>
        <end position="202"/>
    </location>
</feature>
<dbReference type="InterPro" id="IPR020846">
    <property type="entry name" value="MFS_dom"/>
</dbReference>
<feature type="transmembrane region" description="Helical" evidence="5">
    <location>
        <begin position="97"/>
        <end position="115"/>
    </location>
</feature>
<keyword evidence="3 5" id="KW-1133">Transmembrane helix</keyword>
<keyword evidence="4 5" id="KW-0472">Membrane</keyword>
<dbReference type="PANTHER" id="PTHR23531:SF2">
    <property type="entry name" value="PERMEASE"/>
    <property type="match status" value="1"/>
</dbReference>
<dbReference type="PRINTS" id="PR01035">
    <property type="entry name" value="TCRTETA"/>
</dbReference>
<feature type="transmembrane region" description="Helical" evidence="5">
    <location>
        <begin position="318"/>
        <end position="340"/>
    </location>
</feature>
<reference evidence="8" key="1">
    <citation type="submission" date="2016-11" db="EMBL/GenBank/DDBJ databases">
        <authorList>
            <person name="Varghese N."/>
            <person name="Submissions S."/>
        </authorList>
    </citation>
    <scope>NUCLEOTIDE SEQUENCE [LARGE SCALE GENOMIC DNA]</scope>
    <source>
        <strain evidence="8">DSM 27989</strain>
    </source>
</reference>
<evidence type="ECO:0000256" key="2">
    <source>
        <dbReference type="ARBA" id="ARBA00022692"/>
    </source>
</evidence>
<dbReference type="InterPro" id="IPR001958">
    <property type="entry name" value="Tet-R_TetA/multi-R_MdtG-like"/>
</dbReference>
<proteinExistence type="predicted"/>
<dbReference type="Gene3D" id="1.20.1250.20">
    <property type="entry name" value="MFS general substrate transporter like domains"/>
    <property type="match status" value="1"/>
</dbReference>
<dbReference type="GO" id="GO:0016020">
    <property type="term" value="C:membrane"/>
    <property type="evidence" value="ECO:0007669"/>
    <property type="project" value="UniProtKB-SubCell"/>
</dbReference>
<keyword evidence="2 5" id="KW-0812">Transmembrane</keyword>
<evidence type="ECO:0000313" key="8">
    <source>
        <dbReference type="Proteomes" id="UP000184120"/>
    </source>
</evidence>
<evidence type="ECO:0000256" key="5">
    <source>
        <dbReference type="SAM" id="Phobius"/>
    </source>
</evidence>
<feature type="transmembrane region" description="Helical" evidence="5">
    <location>
        <begin position="231"/>
        <end position="253"/>
    </location>
</feature>
<dbReference type="PANTHER" id="PTHR23531">
    <property type="entry name" value="QUINOLENE RESISTANCE PROTEIN NORA"/>
    <property type="match status" value="1"/>
</dbReference>
<name>A0A1M6Y8J0_9FLAO</name>
<evidence type="ECO:0000256" key="3">
    <source>
        <dbReference type="ARBA" id="ARBA00022989"/>
    </source>
</evidence>
<dbReference type="SUPFAM" id="SSF103473">
    <property type="entry name" value="MFS general substrate transporter"/>
    <property type="match status" value="1"/>
</dbReference>